<keyword evidence="3" id="KW-1185">Reference proteome</keyword>
<keyword evidence="1" id="KW-0472">Membrane</keyword>
<evidence type="ECO:0000256" key="1">
    <source>
        <dbReference type="SAM" id="Phobius"/>
    </source>
</evidence>
<evidence type="ECO:0000313" key="3">
    <source>
        <dbReference type="Proteomes" id="UP000295604"/>
    </source>
</evidence>
<reference evidence="2 3" key="1">
    <citation type="submission" date="2018-11" db="EMBL/GenBank/DDBJ databases">
        <title>Genome sequence and assembly of Colletotrichum sidae.</title>
        <authorList>
            <person name="Gan P."/>
            <person name="Shirasu K."/>
        </authorList>
    </citation>
    <scope>NUCLEOTIDE SEQUENCE [LARGE SCALE GENOMIC DNA]</scope>
    <source>
        <strain evidence="2 3">CBS 518.97</strain>
    </source>
</reference>
<dbReference type="Proteomes" id="UP000295604">
    <property type="component" value="Unassembled WGS sequence"/>
</dbReference>
<comment type="caution">
    <text evidence="2">The sequence shown here is derived from an EMBL/GenBank/DDBJ whole genome shotgun (WGS) entry which is preliminary data.</text>
</comment>
<evidence type="ECO:0000313" key="2">
    <source>
        <dbReference type="EMBL" id="TDZ28625.1"/>
    </source>
</evidence>
<proteinExistence type="predicted"/>
<dbReference type="EMBL" id="QAPF01004540">
    <property type="protein sequence ID" value="TDZ28625.1"/>
    <property type="molecule type" value="Genomic_DNA"/>
</dbReference>
<organism evidence="2 3">
    <name type="scientific">Colletotrichum sidae</name>
    <dbReference type="NCBI Taxonomy" id="1347389"/>
    <lineage>
        <taxon>Eukaryota</taxon>
        <taxon>Fungi</taxon>
        <taxon>Dikarya</taxon>
        <taxon>Ascomycota</taxon>
        <taxon>Pezizomycotina</taxon>
        <taxon>Sordariomycetes</taxon>
        <taxon>Hypocreomycetidae</taxon>
        <taxon>Glomerellales</taxon>
        <taxon>Glomerellaceae</taxon>
        <taxon>Colletotrichum</taxon>
        <taxon>Colletotrichum orbiculare species complex</taxon>
    </lineage>
</organism>
<protein>
    <submittedName>
        <fullName evidence="2">Uncharacterized protein</fullName>
    </submittedName>
</protein>
<keyword evidence="1" id="KW-1133">Transmembrane helix</keyword>
<dbReference type="AlphaFoldDB" id="A0A4R8Q0N1"/>
<feature type="transmembrane region" description="Helical" evidence="1">
    <location>
        <begin position="39"/>
        <end position="57"/>
    </location>
</feature>
<name>A0A4R8Q0N1_9PEZI</name>
<sequence length="58" mass="6631">MNINLKEVVNNYKNYNYFYKGLKGLALHKGDFTTLPSPLKVAIAILLLIIIIVAYNIY</sequence>
<keyword evidence="1" id="KW-0812">Transmembrane</keyword>
<gene>
    <name evidence="2" type="ORF">C8034_v008692</name>
</gene>
<accession>A0A4R8Q0N1</accession>